<dbReference type="InterPro" id="IPR019587">
    <property type="entry name" value="Polyketide_cyclase/dehydratase"/>
</dbReference>
<organism evidence="1 2">
    <name type="scientific">Tsukamurella strandjordii</name>
    <dbReference type="NCBI Taxonomy" id="147577"/>
    <lineage>
        <taxon>Bacteria</taxon>
        <taxon>Bacillati</taxon>
        <taxon>Actinomycetota</taxon>
        <taxon>Actinomycetes</taxon>
        <taxon>Mycobacteriales</taxon>
        <taxon>Tsukamurellaceae</taxon>
        <taxon>Tsukamurella</taxon>
    </lineage>
</organism>
<dbReference type="SUPFAM" id="SSF55961">
    <property type="entry name" value="Bet v1-like"/>
    <property type="match status" value="1"/>
</dbReference>
<reference evidence="1" key="1">
    <citation type="submission" date="2023-08" db="EMBL/GenBank/DDBJ databases">
        <title>The draft genome of Tsukamurella strandjordii strain 050030.</title>
        <authorList>
            <person name="Zhao F."/>
            <person name="Feng Y."/>
            <person name="Zong Z."/>
        </authorList>
    </citation>
    <scope>NUCLEOTIDE SEQUENCE</scope>
    <source>
        <strain evidence="1">050030</strain>
    </source>
</reference>
<gene>
    <name evidence="1" type="ORF">Q7X28_20200</name>
</gene>
<comment type="caution">
    <text evidence="1">The sequence shown here is derived from an EMBL/GenBank/DDBJ whole genome shotgun (WGS) entry which is preliminary data.</text>
</comment>
<dbReference type="EMBL" id="JAUTIX010000009">
    <property type="protein sequence ID" value="MDP0400244.1"/>
    <property type="molecule type" value="Genomic_DNA"/>
</dbReference>
<evidence type="ECO:0000313" key="1">
    <source>
        <dbReference type="EMBL" id="MDP0400244.1"/>
    </source>
</evidence>
<evidence type="ECO:0000313" key="2">
    <source>
        <dbReference type="Proteomes" id="UP001178281"/>
    </source>
</evidence>
<name>A0AA90NM57_9ACTN</name>
<dbReference type="InterPro" id="IPR023393">
    <property type="entry name" value="START-like_dom_sf"/>
</dbReference>
<keyword evidence="2" id="KW-1185">Reference proteome</keyword>
<dbReference type="RefSeq" id="WP_305112679.1">
    <property type="nucleotide sequence ID" value="NZ_JAUTIX010000009.1"/>
</dbReference>
<dbReference type="CDD" id="cd07818">
    <property type="entry name" value="SRPBCC_1"/>
    <property type="match status" value="1"/>
</dbReference>
<dbReference type="AlphaFoldDB" id="A0AA90NM57"/>
<dbReference type="Proteomes" id="UP001178281">
    <property type="component" value="Unassembled WGS sequence"/>
</dbReference>
<proteinExistence type="predicted"/>
<dbReference type="Gene3D" id="3.30.530.20">
    <property type="match status" value="1"/>
</dbReference>
<sequence length="153" mass="16792">MGAFTVERSTVIDAPADVIFGLIDNFHEWRHWSPWEGLDPDLKRDYSGPADGVGATYAWSGNRKAGAGRMTITGAVPNDSVDIDLDFEKPMAANNHVRFDIRPDGGVFRVTWTMTGVTTGFFALVGKIVPMDRFAGRDFERGLAALKARAENT</sequence>
<accession>A0AA90NM57</accession>
<dbReference type="Pfam" id="PF10604">
    <property type="entry name" value="Polyketide_cyc2"/>
    <property type="match status" value="1"/>
</dbReference>
<protein>
    <submittedName>
        <fullName evidence="1">SRPBCC family protein</fullName>
    </submittedName>
</protein>